<sequence>MATAWPRLRILTLGILVGWGARHPPRATIRGLIPLVEHCPDISDIGYRMRADVTGWGTSRTVDRPLAGDGVMARHPIRLNVGDSRIHNAIKVASFLSDISPQVLSIHSLWNCTIHILLDDDDEEDEVEAEEMLRKWDLVAHYVPHFGMVRMQERIFALTQVTSLPVH</sequence>
<feature type="chain" id="PRO_5004563005" evidence="1">
    <location>
        <begin position="21"/>
        <end position="167"/>
    </location>
</feature>
<reference evidence="2 3" key="1">
    <citation type="journal article" date="2012" name="Science">
        <title>The Paleozoic origin of enzymatic lignin decomposition reconstructed from 31 fungal genomes.</title>
        <authorList>
            <person name="Floudas D."/>
            <person name="Binder M."/>
            <person name="Riley R."/>
            <person name="Barry K."/>
            <person name="Blanchette R.A."/>
            <person name="Henrissat B."/>
            <person name="Martinez A.T."/>
            <person name="Otillar R."/>
            <person name="Spatafora J.W."/>
            <person name="Yadav J.S."/>
            <person name="Aerts A."/>
            <person name="Benoit I."/>
            <person name="Boyd A."/>
            <person name="Carlson A."/>
            <person name="Copeland A."/>
            <person name="Coutinho P.M."/>
            <person name="de Vries R.P."/>
            <person name="Ferreira P."/>
            <person name="Findley K."/>
            <person name="Foster B."/>
            <person name="Gaskell J."/>
            <person name="Glotzer D."/>
            <person name="Gorecki P."/>
            <person name="Heitman J."/>
            <person name="Hesse C."/>
            <person name="Hori C."/>
            <person name="Igarashi K."/>
            <person name="Jurgens J.A."/>
            <person name="Kallen N."/>
            <person name="Kersten P."/>
            <person name="Kohler A."/>
            <person name="Kuees U."/>
            <person name="Kumar T.K.A."/>
            <person name="Kuo A."/>
            <person name="LaButti K."/>
            <person name="Larrondo L.F."/>
            <person name="Lindquist E."/>
            <person name="Ling A."/>
            <person name="Lombard V."/>
            <person name="Lucas S."/>
            <person name="Lundell T."/>
            <person name="Martin R."/>
            <person name="McLaughlin D.J."/>
            <person name="Morgenstern I."/>
            <person name="Morin E."/>
            <person name="Murat C."/>
            <person name="Nagy L.G."/>
            <person name="Nolan M."/>
            <person name="Ohm R.A."/>
            <person name="Patyshakuliyeva A."/>
            <person name="Rokas A."/>
            <person name="Ruiz-Duenas F.J."/>
            <person name="Sabat G."/>
            <person name="Salamov A."/>
            <person name="Samejima M."/>
            <person name="Schmutz J."/>
            <person name="Slot J.C."/>
            <person name="St John F."/>
            <person name="Stenlid J."/>
            <person name="Sun H."/>
            <person name="Sun S."/>
            <person name="Syed K."/>
            <person name="Tsang A."/>
            <person name="Wiebenga A."/>
            <person name="Young D."/>
            <person name="Pisabarro A."/>
            <person name="Eastwood D.C."/>
            <person name="Martin F."/>
            <person name="Cullen D."/>
            <person name="Grigoriev I.V."/>
            <person name="Hibbett D.S."/>
        </authorList>
    </citation>
    <scope>NUCLEOTIDE SEQUENCE</scope>
    <source>
        <strain evidence="3">FP-58527</strain>
    </source>
</reference>
<evidence type="ECO:0000256" key="1">
    <source>
        <dbReference type="SAM" id="SignalP"/>
    </source>
</evidence>
<dbReference type="InParanoid" id="S8EGA3"/>
<accession>S8EGA3</accession>
<protein>
    <submittedName>
        <fullName evidence="2">Uncharacterized protein</fullName>
    </submittedName>
</protein>
<dbReference type="EMBL" id="KE504127">
    <property type="protein sequence ID" value="EPT04152.1"/>
    <property type="molecule type" value="Genomic_DNA"/>
</dbReference>
<dbReference type="AlphaFoldDB" id="S8EGA3"/>
<name>S8EGA3_FOMSC</name>
<evidence type="ECO:0000313" key="3">
    <source>
        <dbReference type="Proteomes" id="UP000015241"/>
    </source>
</evidence>
<dbReference type="OrthoDB" id="2804406at2759"/>
<evidence type="ECO:0000313" key="2">
    <source>
        <dbReference type="EMBL" id="EPT04152.1"/>
    </source>
</evidence>
<organism evidence="2 3">
    <name type="scientific">Fomitopsis schrenkii</name>
    <name type="common">Brown rot fungus</name>
    <dbReference type="NCBI Taxonomy" id="2126942"/>
    <lineage>
        <taxon>Eukaryota</taxon>
        <taxon>Fungi</taxon>
        <taxon>Dikarya</taxon>
        <taxon>Basidiomycota</taxon>
        <taxon>Agaricomycotina</taxon>
        <taxon>Agaricomycetes</taxon>
        <taxon>Polyporales</taxon>
        <taxon>Fomitopsis</taxon>
    </lineage>
</organism>
<feature type="signal peptide" evidence="1">
    <location>
        <begin position="1"/>
        <end position="20"/>
    </location>
</feature>
<dbReference type="Proteomes" id="UP000015241">
    <property type="component" value="Unassembled WGS sequence"/>
</dbReference>
<proteinExistence type="predicted"/>
<keyword evidence="3" id="KW-1185">Reference proteome</keyword>
<dbReference type="HOGENOM" id="CLU_1594576_0_0_1"/>
<dbReference type="STRING" id="743788.S8EGA3"/>
<keyword evidence="1" id="KW-0732">Signal</keyword>
<gene>
    <name evidence="2" type="ORF">FOMPIDRAFT_44135</name>
</gene>